<evidence type="ECO:0000256" key="1">
    <source>
        <dbReference type="ARBA" id="ARBA00023015"/>
    </source>
</evidence>
<comment type="caution">
    <text evidence="5">The sequence shown here is derived from an EMBL/GenBank/DDBJ whole genome shotgun (WGS) entry which is preliminary data.</text>
</comment>
<organism evidence="5 6">
    <name type="scientific">Tractidigestivibacter montrealensis</name>
    <dbReference type="NCBI Taxonomy" id="2972466"/>
    <lineage>
        <taxon>Bacteria</taxon>
        <taxon>Bacillati</taxon>
        <taxon>Actinomycetota</taxon>
        <taxon>Coriobacteriia</taxon>
        <taxon>Coriobacteriales</taxon>
        <taxon>Atopobiaceae</taxon>
        <taxon>Tractidigestivibacter</taxon>
    </lineage>
</organism>
<dbReference type="Pfam" id="PF00196">
    <property type="entry name" value="GerE"/>
    <property type="match status" value="1"/>
</dbReference>
<dbReference type="Proteomes" id="UP001204320">
    <property type="component" value="Unassembled WGS sequence"/>
</dbReference>
<dbReference type="PANTHER" id="PTHR44688">
    <property type="entry name" value="DNA-BINDING TRANSCRIPTIONAL ACTIVATOR DEVR_DOSR"/>
    <property type="match status" value="1"/>
</dbReference>
<evidence type="ECO:0000313" key="5">
    <source>
        <dbReference type="EMBL" id="MCR9036803.1"/>
    </source>
</evidence>
<dbReference type="EMBL" id="JANSKA010000005">
    <property type="protein sequence ID" value="MCR9036803.1"/>
    <property type="molecule type" value="Genomic_DNA"/>
</dbReference>
<protein>
    <submittedName>
        <fullName evidence="5">Helix-turn-helix transcriptional regulator</fullName>
    </submittedName>
</protein>
<keyword evidence="3" id="KW-0804">Transcription</keyword>
<keyword evidence="2" id="KW-0238">DNA-binding</keyword>
<dbReference type="CDD" id="cd06170">
    <property type="entry name" value="LuxR_C_like"/>
    <property type="match status" value="1"/>
</dbReference>
<sequence length="94" mass="10630">MHLGNAYVNFFLEPPVWHGYATMLDSLDWPLSDRENQILALIMEGKTPKAVAEELGISRETVYKHVSHMHAKLGVTNEAELTARAREELRKAGK</sequence>
<feature type="domain" description="HTH luxR-type" evidence="4">
    <location>
        <begin position="24"/>
        <end position="89"/>
    </location>
</feature>
<name>A0ABT1Z9A6_9ACTN</name>
<evidence type="ECO:0000259" key="4">
    <source>
        <dbReference type="PROSITE" id="PS50043"/>
    </source>
</evidence>
<keyword evidence="6" id="KW-1185">Reference proteome</keyword>
<dbReference type="InterPro" id="IPR016032">
    <property type="entry name" value="Sig_transdc_resp-reg_C-effctor"/>
</dbReference>
<dbReference type="InterPro" id="IPR036388">
    <property type="entry name" value="WH-like_DNA-bd_sf"/>
</dbReference>
<dbReference type="SMART" id="SM00421">
    <property type="entry name" value="HTH_LUXR"/>
    <property type="match status" value="1"/>
</dbReference>
<accession>A0ABT1Z9A6</accession>
<gene>
    <name evidence="5" type="ORF">NVS32_07575</name>
</gene>
<reference evidence="5 6" key="1">
    <citation type="submission" date="2022-08" db="EMBL/GenBank/DDBJ databases">
        <title>Tractidigestivibacter montrealensis type strain KD21.</title>
        <authorList>
            <person name="Diop K."/>
            <person name="Richard C."/>
            <person name="Routy B."/>
        </authorList>
    </citation>
    <scope>NUCLEOTIDE SEQUENCE [LARGE SCALE GENOMIC DNA]</scope>
    <source>
        <strain evidence="5 6">KD21</strain>
    </source>
</reference>
<evidence type="ECO:0000256" key="2">
    <source>
        <dbReference type="ARBA" id="ARBA00023125"/>
    </source>
</evidence>
<dbReference type="PROSITE" id="PS50043">
    <property type="entry name" value="HTH_LUXR_2"/>
    <property type="match status" value="1"/>
</dbReference>
<dbReference type="PANTHER" id="PTHR44688:SF16">
    <property type="entry name" value="DNA-BINDING TRANSCRIPTIONAL ACTIVATOR DEVR_DOSR"/>
    <property type="match status" value="1"/>
</dbReference>
<proteinExistence type="predicted"/>
<dbReference type="PRINTS" id="PR00038">
    <property type="entry name" value="HTHLUXR"/>
</dbReference>
<dbReference type="Gene3D" id="1.10.10.10">
    <property type="entry name" value="Winged helix-like DNA-binding domain superfamily/Winged helix DNA-binding domain"/>
    <property type="match status" value="1"/>
</dbReference>
<evidence type="ECO:0000256" key="3">
    <source>
        <dbReference type="ARBA" id="ARBA00023163"/>
    </source>
</evidence>
<keyword evidence="1" id="KW-0805">Transcription regulation</keyword>
<evidence type="ECO:0000313" key="6">
    <source>
        <dbReference type="Proteomes" id="UP001204320"/>
    </source>
</evidence>
<dbReference type="SUPFAM" id="SSF46894">
    <property type="entry name" value="C-terminal effector domain of the bipartite response regulators"/>
    <property type="match status" value="1"/>
</dbReference>
<dbReference type="InterPro" id="IPR000792">
    <property type="entry name" value="Tscrpt_reg_LuxR_C"/>
</dbReference>